<protein>
    <submittedName>
        <fullName evidence="1">Uncharacterized protein</fullName>
    </submittedName>
</protein>
<reference evidence="1 2" key="1">
    <citation type="submission" date="2015-01" db="EMBL/GenBank/DDBJ databases">
        <title>Evolution of Trichinella species and genotypes.</title>
        <authorList>
            <person name="Korhonen P.K."/>
            <person name="Edoardo P."/>
            <person name="Giuseppe L.R."/>
            <person name="Gasser R.B."/>
        </authorList>
    </citation>
    <scope>NUCLEOTIDE SEQUENCE [LARGE SCALE GENOMIC DNA]</scope>
    <source>
        <strain evidence="1">ISS1980</strain>
    </source>
</reference>
<organism evidence="1 2">
    <name type="scientific">Trichinella papuae</name>
    <dbReference type="NCBI Taxonomy" id="268474"/>
    <lineage>
        <taxon>Eukaryota</taxon>
        <taxon>Metazoa</taxon>
        <taxon>Ecdysozoa</taxon>
        <taxon>Nematoda</taxon>
        <taxon>Enoplea</taxon>
        <taxon>Dorylaimia</taxon>
        <taxon>Trichinellida</taxon>
        <taxon>Trichinellidae</taxon>
        <taxon>Trichinella</taxon>
    </lineage>
</organism>
<dbReference type="EMBL" id="JYDO01000050">
    <property type="protein sequence ID" value="KRZ74442.1"/>
    <property type="molecule type" value="Genomic_DNA"/>
</dbReference>
<name>A0A0V1MRT4_9BILA</name>
<gene>
    <name evidence="1" type="ORF">T10_13290</name>
</gene>
<sequence length="247" mass="28198">MQVQDCTTSYVAPFPRIAIIHSPHHCLSFTLFINDQLQKLKEAQLVLLCSFVATFQMGLVASPTGNTRSGLPLDLSKVEETLQPVVVQVALNCQDQGCFENTKKLRGIKLDAKFFRFGMEHFKYPAIRWQIFSNSQTMSHPRTSSYSEPTASHQALLQKLIDHLSANDTLKIAHRIVVVDCSAVSRRSLRLDGSRGWWKHCLPAHHKFIYWPRILFSQPFQFLKLLLMSECMGVYSAAICMLSGWYY</sequence>
<keyword evidence="2" id="KW-1185">Reference proteome</keyword>
<evidence type="ECO:0000313" key="2">
    <source>
        <dbReference type="Proteomes" id="UP000054843"/>
    </source>
</evidence>
<evidence type="ECO:0000313" key="1">
    <source>
        <dbReference type="EMBL" id="KRZ74442.1"/>
    </source>
</evidence>
<dbReference type="Proteomes" id="UP000054843">
    <property type="component" value="Unassembled WGS sequence"/>
</dbReference>
<dbReference type="AlphaFoldDB" id="A0A0V1MRT4"/>
<accession>A0A0V1MRT4</accession>
<comment type="caution">
    <text evidence="1">The sequence shown here is derived from an EMBL/GenBank/DDBJ whole genome shotgun (WGS) entry which is preliminary data.</text>
</comment>
<proteinExistence type="predicted"/>